<evidence type="ECO:0008006" key="4">
    <source>
        <dbReference type="Google" id="ProtNLM"/>
    </source>
</evidence>
<dbReference type="AlphaFoldDB" id="A0A512AWZ8"/>
<name>A0A512AWZ8_9BACT</name>
<dbReference type="Proteomes" id="UP000321532">
    <property type="component" value="Unassembled WGS sequence"/>
</dbReference>
<evidence type="ECO:0000256" key="1">
    <source>
        <dbReference type="SAM" id="Phobius"/>
    </source>
</evidence>
<dbReference type="Pfam" id="PF11188">
    <property type="entry name" value="DUF2975"/>
    <property type="match status" value="1"/>
</dbReference>
<evidence type="ECO:0000313" key="3">
    <source>
        <dbReference type="Proteomes" id="UP000321532"/>
    </source>
</evidence>
<organism evidence="2 3">
    <name type="scientific">Adhaeribacter aerolatus</name>
    <dbReference type="NCBI Taxonomy" id="670289"/>
    <lineage>
        <taxon>Bacteria</taxon>
        <taxon>Pseudomonadati</taxon>
        <taxon>Bacteroidota</taxon>
        <taxon>Cytophagia</taxon>
        <taxon>Cytophagales</taxon>
        <taxon>Hymenobacteraceae</taxon>
        <taxon>Adhaeribacter</taxon>
    </lineage>
</organism>
<dbReference type="InterPro" id="IPR021354">
    <property type="entry name" value="DUF2975"/>
</dbReference>
<gene>
    <name evidence="2" type="ORF">AAE02nite_19100</name>
</gene>
<reference evidence="2 3" key="1">
    <citation type="submission" date="2019-07" db="EMBL/GenBank/DDBJ databases">
        <title>Whole genome shotgun sequence of Adhaeribacter aerolatus NBRC 106133.</title>
        <authorList>
            <person name="Hosoyama A."/>
            <person name="Uohara A."/>
            <person name="Ohji S."/>
            <person name="Ichikawa N."/>
        </authorList>
    </citation>
    <scope>NUCLEOTIDE SEQUENCE [LARGE SCALE GENOMIC DNA]</scope>
    <source>
        <strain evidence="2 3">NBRC 106133</strain>
    </source>
</reference>
<dbReference type="RefSeq" id="WP_146897514.1">
    <property type="nucleotide sequence ID" value="NZ_BJYS01000013.1"/>
</dbReference>
<feature type="transmembrane region" description="Helical" evidence="1">
    <location>
        <begin position="175"/>
        <end position="195"/>
    </location>
</feature>
<keyword evidence="3" id="KW-1185">Reference proteome</keyword>
<comment type="caution">
    <text evidence="2">The sequence shown here is derived from an EMBL/GenBank/DDBJ whole genome shotgun (WGS) entry which is preliminary data.</text>
</comment>
<keyword evidence="1" id="KW-1133">Transmembrane helix</keyword>
<feature type="transmembrane region" description="Helical" evidence="1">
    <location>
        <begin position="21"/>
        <end position="41"/>
    </location>
</feature>
<protein>
    <recommendedName>
        <fullName evidence="4">DUF2975 domain-containing protein</fullName>
    </recommendedName>
</protein>
<feature type="transmembrane region" description="Helical" evidence="1">
    <location>
        <begin position="92"/>
        <end position="114"/>
    </location>
</feature>
<keyword evidence="1" id="KW-0472">Membrane</keyword>
<dbReference type="OrthoDB" id="795121at2"/>
<feature type="transmembrane region" description="Helical" evidence="1">
    <location>
        <begin position="135"/>
        <end position="155"/>
    </location>
</feature>
<accession>A0A512AWZ8</accession>
<dbReference type="EMBL" id="BJYS01000013">
    <property type="protein sequence ID" value="GEO04246.1"/>
    <property type="molecule type" value="Genomic_DNA"/>
</dbReference>
<proteinExistence type="predicted"/>
<evidence type="ECO:0000313" key="2">
    <source>
        <dbReference type="EMBL" id="GEO04246.1"/>
    </source>
</evidence>
<sequence length="209" mass="23835">MKTLGQYSLSAFLKFIIYASWYIQLFFLVLLTVLLTISFIAKDNIQSDLTVRLTQSKPMAVTPAPTATNINNVTLKLNAGELYFTQDKSVPLVIYNLGVMWIGFAISLGITNLLRKIFDSLTDNNPFVIENAQRLRQIALLIILIAPLTFMRDLFLNWYLRQNFVIDGSVIQTHLTLDFKTVFIGLILLIIAEIFRIGTRLKEEQELTV</sequence>
<keyword evidence="1" id="KW-0812">Transmembrane</keyword>